<evidence type="ECO:0000313" key="2">
    <source>
        <dbReference type="Proteomes" id="UP000236319"/>
    </source>
</evidence>
<protein>
    <submittedName>
        <fullName evidence="1">Peptide chain release factor 3, putative</fullName>
    </submittedName>
</protein>
<sequence>MVVGVVGGGRGGASDALDGMEVGVTKAVPVGAVSMWLGEGGAQWRQLERHIMKLIPEIVEEGYKLPRGTRRPPGEAGEVRGQRQQGILAAASGSEDGGNTLSSFVRSRQIIIPESHPNTALEAYVARVEGVRLELGCGGVSQEGLEGGVGGYITAVVALLPTTLFAIPRTLRLKELQLVAAGVGVVPQLAEESAAIRVLGLVGALGF</sequence>
<keyword evidence="2" id="KW-1185">Reference proteome</keyword>
<organism evidence="1 2">
    <name type="scientific">Babesia ovata</name>
    <dbReference type="NCBI Taxonomy" id="189622"/>
    <lineage>
        <taxon>Eukaryota</taxon>
        <taxon>Sar</taxon>
        <taxon>Alveolata</taxon>
        <taxon>Apicomplexa</taxon>
        <taxon>Aconoidasida</taxon>
        <taxon>Piroplasmida</taxon>
        <taxon>Babesiidae</taxon>
        <taxon>Babesia</taxon>
    </lineage>
</organism>
<dbReference type="RefSeq" id="XP_028866191.1">
    <property type="nucleotide sequence ID" value="XM_029010358.1"/>
</dbReference>
<dbReference type="GeneID" id="39873718"/>
<dbReference type="EMBL" id="BDSA01000001">
    <property type="protein sequence ID" value="GBE59948.1"/>
    <property type="molecule type" value="Genomic_DNA"/>
</dbReference>
<dbReference type="AlphaFoldDB" id="A0A2H6KAD3"/>
<gene>
    <name evidence="1" type="ORF">BOVATA_014410</name>
</gene>
<evidence type="ECO:0000313" key="1">
    <source>
        <dbReference type="EMBL" id="GBE59948.1"/>
    </source>
</evidence>
<name>A0A2H6KAD3_9APIC</name>
<reference evidence="1 2" key="1">
    <citation type="journal article" date="2017" name="BMC Genomics">
        <title>Whole-genome assembly of Babesia ovata and comparative genomics between closely related pathogens.</title>
        <authorList>
            <person name="Yamagishi J."/>
            <person name="Asada M."/>
            <person name="Hakimi H."/>
            <person name="Tanaka T.Q."/>
            <person name="Sugimoto C."/>
            <person name="Kawazu S."/>
        </authorList>
    </citation>
    <scope>NUCLEOTIDE SEQUENCE [LARGE SCALE GENOMIC DNA]</scope>
    <source>
        <strain evidence="1 2">Miyake</strain>
    </source>
</reference>
<proteinExistence type="predicted"/>
<accession>A0A2H6KAD3</accession>
<comment type="caution">
    <text evidence="1">The sequence shown here is derived from an EMBL/GenBank/DDBJ whole genome shotgun (WGS) entry which is preliminary data.</text>
</comment>
<dbReference type="Proteomes" id="UP000236319">
    <property type="component" value="Unassembled WGS sequence"/>
</dbReference>
<dbReference type="VEuPathDB" id="PiroplasmaDB:BOVATA_014410"/>